<evidence type="ECO:0000256" key="7">
    <source>
        <dbReference type="ARBA" id="ARBA00044497"/>
    </source>
</evidence>
<dbReference type="PROSITE" id="PS51133">
    <property type="entry name" value="ZF_TFIIS_2"/>
    <property type="match status" value="1"/>
</dbReference>
<accession>A0ABD0JSA1</accession>
<feature type="binding site" evidence="9">
    <location>
        <position position="86"/>
    </location>
    <ligand>
        <name>Zn(2+)</name>
        <dbReference type="ChEBI" id="CHEBI:29105"/>
        <label>2</label>
    </ligand>
</feature>
<keyword evidence="6 8" id="KW-0539">Nucleus</keyword>
<evidence type="ECO:0000256" key="8">
    <source>
        <dbReference type="PIRNR" id="PIRNR005586"/>
    </source>
</evidence>
<feature type="binding site" evidence="9">
    <location>
        <position position="32"/>
    </location>
    <ligand>
        <name>Zn(2+)</name>
        <dbReference type="ChEBI" id="CHEBI:29105"/>
        <label>1</label>
    </ligand>
</feature>
<dbReference type="InterPro" id="IPR001222">
    <property type="entry name" value="Znf_TFIIS"/>
</dbReference>
<evidence type="ECO:0000256" key="3">
    <source>
        <dbReference type="ARBA" id="ARBA00022723"/>
    </source>
</evidence>
<keyword evidence="5 9" id="KW-0862">Zinc</keyword>
<feature type="zinc finger region" description="C4-type" evidence="10">
    <location>
        <begin position="14"/>
        <end position="35"/>
    </location>
</feature>
<feature type="region of interest" description="Disordered" evidence="11">
    <location>
        <begin position="58"/>
        <end position="84"/>
    </location>
</feature>
<gene>
    <name evidence="13" type="ORF">BaRGS_00030870</name>
</gene>
<name>A0ABD0JSA1_9CAEN</name>
<comment type="function">
    <text evidence="8">DNA-dependent RNA polymerase catalyzes the transcription of DNA into RNA using the four ribonucleoside triphosphates as substrates.</text>
</comment>
<comment type="similarity">
    <text evidence="8">Belongs to the archaeal rpoM/eukaryotic RPA12/RPB9/RPC11 RNA polymerase family.</text>
</comment>
<dbReference type="AlphaFoldDB" id="A0ABD0JSA1"/>
<keyword evidence="2 8" id="KW-0240">DNA-directed RNA polymerase</keyword>
<evidence type="ECO:0000259" key="12">
    <source>
        <dbReference type="PROSITE" id="PS51133"/>
    </source>
</evidence>
<dbReference type="PANTHER" id="PTHR11239">
    <property type="entry name" value="DNA-DIRECTED RNA POLYMERASE"/>
    <property type="match status" value="1"/>
</dbReference>
<dbReference type="GO" id="GO:0008270">
    <property type="term" value="F:zinc ion binding"/>
    <property type="evidence" value="ECO:0007669"/>
    <property type="project" value="UniProtKB-KW"/>
</dbReference>
<dbReference type="InterPro" id="IPR034004">
    <property type="entry name" value="Zn_ribbon_RPA12_C"/>
</dbReference>
<dbReference type="SUPFAM" id="SSF57783">
    <property type="entry name" value="Zinc beta-ribbon"/>
    <property type="match status" value="1"/>
</dbReference>
<evidence type="ECO:0000313" key="13">
    <source>
        <dbReference type="EMBL" id="KAK7477874.1"/>
    </source>
</evidence>
<keyword evidence="8" id="KW-0804">Transcription</keyword>
<comment type="function">
    <text evidence="7">Core component of RNA polymerase I (Pol I), a DNA-dependent RNA polymerase which synthesizes ribosomal RNA precursors using the four ribonucleoside triphosphates as substrates. Can mediate Pol I proofreading of the nascent RNA transcript. Anchors into the Pol I active site to monitor transcription fidelity and cleave mis-incorporated 5'-ribonucleotides.</text>
</comment>
<evidence type="ECO:0000256" key="9">
    <source>
        <dbReference type="PIRSR" id="PIRSR005586-1"/>
    </source>
</evidence>
<keyword evidence="3 9" id="KW-0479">Metal-binding</keyword>
<evidence type="ECO:0000256" key="1">
    <source>
        <dbReference type="ARBA" id="ARBA00004604"/>
    </source>
</evidence>
<feature type="binding site" evidence="9">
    <location>
        <position position="83"/>
    </location>
    <ligand>
        <name>Zn(2+)</name>
        <dbReference type="ChEBI" id="CHEBI:29105"/>
        <label>2</label>
    </ligand>
</feature>
<feature type="binding site" evidence="9">
    <location>
        <position position="17"/>
    </location>
    <ligand>
        <name>Zn(2+)</name>
        <dbReference type="ChEBI" id="CHEBI:29105"/>
        <label>1</label>
    </ligand>
</feature>
<dbReference type="PANTHER" id="PTHR11239:SF14">
    <property type="entry name" value="DNA-DIRECTED RNA POLYMERASE I SUBUNIT RPA12"/>
    <property type="match status" value="1"/>
</dbReference>
<evidence type="ECO:0000256" key="10">
    <source>
        <dbReference type="PIRSR" id="PIRSR005586-2"/>
    </source>
</evidence>
<evidence type="ECO:0000256" key="4">
    <source>
        <dbReference type="ARBA" id="ARBA00022771"/>
    </source>
</evidence>
<keyword evidence="14" id="KW-1185">Reference proteome</keyword>
<dbReference type="Gene3D" id="2.20.25.10">
    <property type="match status" value="1"/>
</dbReference>
<dbReference type="SMART" id="SM00440">
    <property type="entry name" value="ZnF_C2C2"/>
    <property type="match status" value="1"/>
</dbReference>
<dbReference type="PIRSF" id="PIRSF005586">
    <property type="entry name" value="RNApol_RpoM"/>
    <property type="match status" value="1"/>
</dbReference>
<keyword evidence="4 10" id="KW-0863">Zinc-finger</keyword>
<feature type="domain" description="TFIIS-type" evidence="12">
    <location>
        <begin position="79"/>
        <end position="119"/>
    </location>
</feature>
<sequence length="122" mass="13683">MSGQKLFTSDLDFCPDCGTVLPLPGLDDVIVCRKCDYRVEVAAFHQIELQTNIVFNEPKKETDMGPTETSSANPTGPKVDRRCPQCGHEGMTYTTRQTRSADEGQTVFYTCVECKFQDIEYS</sequence>
<comment type="caution">
    <text evidence="13">The sequence shown here is derived from an EMBL/GenBank/DDBJ whole genome shotgun (WGS) entry which is preliminary data.</text>
</comment>
<feature type="binding site" evidence="9">
    <location>
        <position position="35"/>
    </location>
    <ligand>
        <name>Zn(2+)</name>
        <dbReference type="ChEBI" id="CHEBI:29105"/>
        <label>1</label>
    </ligand>
</feature>
<dbReference type="EMBL" id="JACVVK020000339">
    <property type="protein sequence ID" value="KAK7477874.1"/>
    <property type="molecule type" value="Genomic_DNA"/>
</dbReference>
<evidence type="ECO:0000256" key="11">
    <source>
        <dbReference type="SAM" id="MobiDB-lite"/>
    </source>
</evidence>
<proteinExistence type="inferred from homology"/>
<feature type="binding site" evidence="9">
    <location>
        <position position="111"/>
    </location>
    <ligand>
        <name>Zn(2+)</name>
        <dbReference type="ChEBI" id="CHEBI:29105"/>
        <label>2</label>
    </ligand>
</feature>
<protein>
    <recommendedName>
        <fullName evidence="8">DNA-directed RNA polymerase subunit</fullName>
    </recommendedName>
</protein>
<dbReference type="GO" id="GO:0005730">
    <property type="term" value="C:nucleolus"/>
    <property type="evidence" value="ECO:0007669"/>
    <property type="project" value="UniProtKB-SubCell"/>
</dbReference>
<dbReference type="Pfam" id="PF01096">
    <property type="entry name" value="Zn_ribbon_TFIIS"/>
    <property type="match status" value="1"/>
</dbReference>
<evidence type="ECO:0000256" key="5">
    <source>
        <dbReference type="ARBA" id="ARBA00022833"/>
    </source>
</evidence>
<dbReference type="CDD" id="cd10507">
    <property type="entry name" value="Zn-ribbon_RPA12"/>
    <property type="match status" value="1"/>
</dbReference>
<dbReference type="InterPro" id="IPR012164">
    <property type="entry name" value="Rpa12/Rpb9/Rpc10/TFS"/>
</dbReference>
<feature type="binding site" evidence="9">
    <location>
        <position position="114"/>
    </location>
    <ligand>
        <name>Zn(2+)</name>
        <dbReference type="ChEBI" id="CHEBI:29105"/>
        <label>2</label>
    </ligand>
</feature>
<dbReference type="Proteomes" id="UP001519460">
    <property type="component" value="Unassembled WGS sequence"/>
</dbReference>
<reference evidence="13 14" key="1">
    <citation type="journal article" date="2023" name="Sci. Data">
        <title>Genome assembly of the Korean intertidal mud-creeper Batillaria attramentaria.</title>
        <authorList>
            <person name="Patra A.K."/>
            <person name="Ho P.T."/>
            <person name="Jun S."/>
            <person name="Lee S.J."/>
            <person name="Kim Y."/>
            <person name="Won Y.J."/>
        </authorList>
    </citation>
    <scope>NUCLEOTIDE SEQUENCE [LARGE SCALE GENOMIC DNA]</scope>
    <source>
        <strain evidence="13">Wonlab-2016</strain>
    </source>
</reference>
<evidence type="ECO:0000256" key="2">
    <source>
        <dbReference type="ARBA" id="ARBA00022478"/>
    </source>
</evidence>
<dbReference type="GO" id="GO:0000428">
    <property type="term" value="C:DNA-directed RNA polymerase complex"/>
    <property type="evidence" value="ECO:0007669"/>
    <property type="project" value="UniProtKB-KW"/>
</dbReference>
<organism evidence="13 14">
    <name type="scientific">Batillaria attramentaria</name>
    <dbReference type="NCBI Taxonomy" id="370345"/>
    <lineage>
        <taxon>Eukaryota</taxon>
        <taxon>Metazoa</taxon>
        <taxon>Spiralia</taxon>
        <taxon>Lophotrochozoa</taxon>
        <taxon>Mollusca</taxon>
        <taxon>Gastropoda</taxon>
        <taxon>Caenogastropoda</taxon>
        <taxon>Sorbeoconcha</taxon>
        <taxon>Cerithioidea</taxon>
        <taxon>Batillariidae</taxon>
        <taxon>Batillaria</taxon>
    </lineage>
</organism>
<comment type="subcellular location">
    <subcellularLocation>
        <location evidence="1">Nucleus</location>
        <location evidence="1">Nucleolus</location>
    </subcellularLocation>
</comment>
<evidence type="ECO:0000256" key="6">
    <source>
        <dbReference type="ARBA" id="ARBA00023242"/>
    </source>
</evidence>
<feature type="binding site" evidence="9">
    <location>
        <position position="14"/>
    </location>
    <ligand>
        <name>Zn(2+)</name>
        <dbReference type="ChEBI" id="CHEBI:29105"/>
        <label>1</label>
    </ligand>
</feature>
<evidence type="ECO:0000313" key="14">
    <source>
        <dbReference type="Proteomes" id="UP001519460"/>
    </source>
</evidence>